<dbReference type="GO" id="GO:0008422">
    <property type="term" value="F:beta-glucosidase activity"/>
    <property type="evidence" value="ECO:0007669"/>
    <property type="project" value="TreeGrafter"/>
</dbReference>
<evidence type="ECO:0000256" key="3">
    <source>
        <dbReference type="ARBA" id="ARBA00023295"/>
    </source>
</evidence>
<keyword evidence="5" id="KW-0732">Signal</keyword>
<evidence type="ECO:0000313" key="8">
    <source>
        <dbReference type="Proteomes" id="UP000053989"/>
    </source>
</evidence>
<dbReference type="Proteomes" id="UP000053989">
    <property type="component" value="Unassembled WGS sequence"/>
</dbReference>
<protein>
    <submittedName>
        <fullName evidence="7">Glycoside hydrolase family 5 protein</fullName>
    </submittedName>
</protein>
<dbReference type="InterPro" id="IPR017853">
    <property type="entry name" value="GH"/>
</dbReference>
<sequence length="486" mass="54526">MRCLLLALPLLSALAPQALAQMPADKIYGVNLGSWLVLEPWMLPVEWQKMGGEICANCTQCIASEFALAKAYPDNVDDLFAKHWDTWLTQNDIEALKAVGINTVRLPLGYWIVEGLVNRAVEYYPRGGLKYLRRGLGWLRDAGIRVILDHHALPGVQTPGQMFTGQCTYDVQFYTPYNYHRALVWTAVMTTLSHLDPNFSSVFSIEAVNEEMMNANDTPGYGDFQKNFVKIVRAVEIILGIPVDGTPQNFLSVMSALPSTNFIAALDGACQSNIFNKDITAALLDAIPILTTIGLSYDLQDILTLSPFDCHDKEPIVTNFMDITWQYNNPPNPADAAIGPQAYDNHLYYSYGVADPNPTAYLESICNLQRVENSAALGNSPMWFGEWSISTNFDATDAFLKDWADAQKLAYSKGAGWIFWNFKIEDGNSYARQWSYFQGLKLGYLTQDPSQYNNPDVCASYIKNSTSNSKKLAKKQRQRHARENYF</sequence>
<organism evidence="7 8">
    <name type="scientific">Scleroderma citrinum Foug A</name>
    <dbReference type="NCBI Taxonomy" id="1036808"/>
    <lineage>
        <taxon>Eukaryota</taxon>
        <taxon>Fungi</taxon>
        <taxon>Dikarya</taxon>
        <taxon>Basidiomycota</taxon>
        <taxon>Agaricomycotina</taxon>
        <taxon>Agaricomycetes</taxon>
        <taxon>Agaricomycetidae</taxon>
        <taxon>Boletales</taxon>
        <taxon>Sclerodermatineae</taxon>
        <taxon>Sclerodermataceae</taxon>
        <taxon>Scleroderma</taxon>
    </lineage>
</organism>
<dbReference type="Gene3D" id="3.20.20.80">
    <property type="entry name" value="Glycosidases"/>
    <property type="match status" value="2"/>
</dbReference>
<comment type="similarity">
    <text evidence="1 4">Belongs to the glycosyl hydrolase 5 (cellulase A) family.</text>
</comment>
<keyword evidence="2 4" id="KW-0378">Hydrolase</keyword>
<dbReference type="EMBL" id="KN822119">
    <property type="protein sequence ID" value="KIM56321.1"/>
    <property type="molecule type" value="Genomic_DNA"/>
</dbReference>
<feature type="domain" description="Glycoside hydrolase family 5" evidence="6">
    <location>
        <begin position="88"/>
        <end position="423"/>
    </location>
</feature>
<dbReference type="SUPFAM" id="SSF51445">
    <property type="entry name" value="(Trans)glycosidases"/>
    <property type="match status" value="1"/>
</dbReference>
<evidence type="ECO:0000256" key="2">
    <source>
        <dbReference type="ARBA" id="ARBA00022801"/>
    </source>
</evidence>
<dbReference type="AlphaFoldDB" id="A0A0C3DJR9"/>
<feature type="signal peptide" evidence="5">
    <location>
        <begin position="1"/>
        <end position="20"/>
    </location>
</feature>
<accession>A0A0C3DJR9</accession>
<dbReference type="PANTHER" id="PTHR31297">
    <property type="entry name" value="GLUCAN ENDO-1,6-BETA-GLUCOSIDASE B"/>
    <property type="match status" value="1"/>
</dbReference>
<proteinExistence type="inferred from homology"/>
<dbReference type="InParanoid" id="A0A0C3DJR9"/>
<evidence type="ECO:0000256" key="4">
    <source>
        <dbReference type="RuleBase" id="RU361153"/>
    </source>
</evidence>
<dbReference type="InterPro" id="IPR001547">
    <property type="entry name" value="Glyco_hydro_5"/>
</dbReference>
<feature type="chain" id="PRO_5002163537" evidence="5">
    <location>
        <begin position="21"/>
        <end position="486"/>
    </location>
</feature>
<keyword evidence="8" id="KW-1185">Reference proteome</keyword>
<dbReference type="OrthoDB" id="1887033at2759"/>
<reference evidence="8" key="2">
    <citation type="submission" date="2015-01" db="EMBL/GenBank/DDBJ databases">
        <title>Evolutionary Origins and Diversification of the Mycorrhizal Mutualists.</title>
        <authorList>
            <consortium name="DOE Joint Genome Institute"/>
            <consortium name="Mycorrhizal Genomics Consortium"/>
            <person name="Kohler A."/>
            <person name="Kuo A."/>
            <person name="Nagy L.G."/>
            <person name="Floudas D."/>
            <person name="Copeland A."/>
            <person name="Barry K.W."/>
            <person name="Cichocki N."/>
            <person name="Veneault-Fourrey C."/>
            <person name="LaButti K."/>
            <person name="Lindquist E.A."/>
            <person name="Lipzen A."/>
            <person name="Lundell T."/>
            <person name="Morin E."/>
            <person name="Murat C."/>
            <person name="Riley R."/>
            <person name="Ohm R."/>
            <person name="Sun H."/>
            <person name="Tunlid A."/>
            <person name="Henrissat B."/>
            <person name="Grigoriev I.V."/>
            <person name="Hibbett D.S."/>
            <person name="Martin F."/>
        </authorList>
    </citation>
    <scope>NUCLEOTIDE SEQUENCE [LARGE SCALE GENOMIC DNA]</scope>
    <source>
        <strain evidence="8">Foug A</strain>
    </source>
</reference>
<dbReference type="InterPro" id="IPR050386">
    <property type="entry name" value="Glycosyl_hydrolase_5"/>
</dbReference>
<dbReference type="STRING" id="1036808.A0A0C3DJR9"/>
<keyword evidence="3 4" id="KW-0326">Glycosidase</keyword>
<dbReference type="PANTHER" id="PTHR31297:SF42">
    <property type="entry name" value="GLYCOSIDE HYDROLASE FAMILY 5 DOMAIN-CONTAINING PROTEIN"/>
    <property type="match status" value="1"/>
</dbReference>
<name>A0A0C3DJR9_9AGAM</name>
<dbReference type="GO" id="GO:0009986">
    <property type="term" value="C:cell surface"/>
    <property type="evidence" value="ECO:0007669"/>
    <property type="project" value="TreeGrafter"/>
</dbReference>
<evidence type="ECO:0000256" key="5">
    <source>
        <dbReference type="SAM" id="SignalP"/>
    </source>
</evidence>
<dbReference type="GO" id="GO:0009251">
    <property type="term" value="P:glucan catabolic process"/>
    <property type="evidence" value="ECO:0007669"/>
    <property type="project" value="TreeGrafter"/>
</dbReference>
<reference evidence="7 8" key="1">
    <citation type="submission" date="2014-04" db="EMBL/GenBank/DDBJ databases">
        <authorList>
            <consortium name="DOE Joint Genome Institute"/>
            <person name="Kuo A."/>
            <person name="Kohler A."/>
            <person name="Nagy L.G."/>
            <person name="Floudas D."/>
            <person name="Copeland A."/>
            <person name="Barry K.W."/>
            <person name="Cichocki N."/>
            <person name="Veneault-Fourrey C."/>
            <person name="LaButti K."/>
            <person name="Lindquist E.A."/>
            <person name="Lipzen A."/>
            <person name="Lundell T."/>
            <person name="Morin E."/>
            <person name="Murat C."/>
            <person name="Sun H."/>
            <person name="Tunlid A."/>
            <person name="Henrissat B."/>
            <person name="Grigoriev I.V."/>
            <person name="Hibbett D.S."/>
            <person name="Martin F."/>
            <person name="Nordberg H.P."/>
            <person name="Cantor M.N."/>
            <person name="Hua S.X."/>
        </authorList>
    </citation>
    <scope>NUCLEOTIDE SEQUENCE [LARGE SCALE GENOMIC DNA]</scope>
    <source>
        <strain evidence="7 8">Foug A</strain>
    </source>
</reference>
<gene>
    <name evidence="7" type="ORF">SCLCIDRAFT_132983</name>
</gene>
<evidence type="ECO:0000313" key="7">
    <source>
        <dbReference type="EMBL" id="KIM56321.1"/>
    </source>
</evidence>
<dbReference type="GO" id="GO:0005576">
    <property type="term" value="C:extracellular region"/>
    <property type="evidence" value="ECO:0007669"/>
    <property type="project" value="TreeGrafter"/>
</dbReference>
<dbReference type="Pfam" id="PF00150">
    <property type="entry name" value="Cellulase"/>
    <property type="match status" value="1"/>
</dbReference>
<dbReference type="HOGENOM" id="CLU_004624_7_1_1"/>
<evidence type="ECO:0000256" key="1">
    <source>
        <dbReference type="ARBA" id="ARBA00005641"/>
    </source>
</evidence>
<evidence type="ECO:0000259" key="6">
    <source>
        <dbReference type="Pfam" id="PF00150"/>
    </source>
</evidence>